<dbReference type="InterPro" id="IPR032771">
    <property type="entry name" value="DUF4527"/>
</dbReference>
<protein>
    <submittedName>
        <fullName evidence="3">Uncharacterized protein</fullName>
    </submittedName>
</protein>
<feature type="region of interest" description="Disordered" evidence="2">
    <location>
        <begin position="184"/>
        <end position="216"/>
    </location>
</feature>
<accession>A0A3B3YBL0</accession>
<keyword evidence="1" id="KW-0175">Coiled coil</keyword>
<proteinExistence type="predicted"/>
<dbReference type="Pfam" id="PF15030">
    <property type="entry name" value="DUF4527"/>
    <property type="match status" value="1"/>
</dbReference>
<evidence type="ECO:0000313" key="3">
    <source>
        <dbReference type="Ensembl" id="ENSPMEP00000024460.1"/>
    </source>
</evidence>
<keyword evidence="4" id="KW-1185">Reference proteome</keyword>
<dbReference type="AlphaFoldDB" id="A0A3B3YBL0"/>
<dbReference type="Proteomes" id="UP000261480">
    <property type="component" value="Unplaced"/>
</dbReference>
<evidence type="ECO:0000256" key="1">
    <source>
        <dbReference type="SAM" id="Coils"/>
    </source>
</evidence>
<dbReference type="Ensembl" id="ENSPMET00000007581.1">
    <property type="protein sequence ID" value="ENSPMEP00000024460.1"/>
    <property type="gene ID" value="ENSPMEG00000006758.1"/>
</dbReference>
<name>A0A3B3YBL0_9TELE</name>
<evidence type="ECO:0000256" key="2">
    <source>
        <dbReference type="SAM" id="MobiDB-lite"/>
    </source>
</evidence>
<dbReference type="PANTHER" id="PTHR36866:SF1">
    <property type="entry name" value="GENE 1043-RELATED"/>
    <property type="match status" value="1"/>
</dbReference>
<sequence>MLREDKETQLSFSQETDSLTTASSSGCQENVQRDSFQNRSQNSLHVSSLTDEVAQLNNSIQSLKTEQKELTANISSLREEQKEVAKLSCLVVKCQERNILLAEMMKSMHRDGSLEPRLTQQAEHLLSDAALQDYAAAFSPESKIRRRDKSLSTPAQLSPVTASLDATIPPEKIDFLHLEVKDKHSPDTAEVGIHSHGPPSASSSTRVSPSRRLSSPEKILNLQEELQKTLMDSVQVT</sequence>
<organism evidence="3 4">
    <name type="scientific">Poecilia mexicana</name>
    <dbReference type="NCBI Taxonomy" id="48701"/>
    <lineage>
        <taxon>Eukaryota</taxon>
        <taxon>Metazoa</taxon>
        <taxon>Chordata</taxon>
        <taxon>Craniata</taxon>
        <taxon>Vertebrata</taxon>
        <taxon>Euteleostomi</taxon>
        <taxon>Actinopterygii</taxon>
        <taxon>Neopterygii</taxon>
        <taxon>Teleostei</taxon>
        <taxon>Neoteleostei</taxon>
        <taxon>Acanthomorphata</taxon>
        <taxon>Ovalentaria</taxon>
        <taxon>Atherinomorphae</taxon>
        <taxon>Cyprinodontiformes</taxon>
        <taxon>Poeciliidae</taxon>
        <taxon>Poeciliinae</taxon>
        <taxon>Poecilia</taxon>
    </lineage>
</organism>
<dbReference type="PANTHER" id="PTHR36866">
    <property type="entry name" value="CHROMOSOME 4 OPEN READING FRAME 50"/>
    <property type="match status" value="1"/>
</dbReference>
<feature type="compositionally biased region" description="Low complexity" evidence="2">
    <location>
        <begin position="198"/>
        <end position="213"/>
    </location>
</feature>
<reference evidence="3" key="2">
    <citation type="submission" date="2025-09" db="UniProtKB">
        <authorList>
            <consortium name="Ensembl"/>
        </authorList>
    </citation>
    <scope>IDENTIFICATION</scope>
</reference>
<reference evidence="3" key="1">
    <citation type="submission" date="2025-08" db="UniProtKB">
        <authorList>
            <consortium name="Ensembl"/>
        </authorList>
    </citation>
    <scope>IDENTIFICATION</scope>
</reference>
<evidence type="ECO:0000313" key="4">
    <source>
        <dbReference type="Proteomes" id="UP000261480"/>
    </source>
</evidence>
<feature type="compositionally biased region" description="Polar residues" evidence="2">
    <location>
        <begin position="9"/>
        <end position="42"/>
    </location>
</feature>
<feature type="coiled-coil region" evidence="1">
    <location>
        <begin position="46"/>
        <end position="97"/>
    </location>
</feature>
<feature type="region of interest" description="Disordered" evidence="2">
    <location>
        <begin position="1"/>
        <end position="42"/>
    </location>
</feature>